<keyword evidence="2" id="KW-0472">Membrane</keyword>
<dbReference type="OrthoDB" id="9797543at2"/>
<reference evidence="4 5" key="1">
    <citation type="journal article" date="2015" name="Genome Announc.">
        <title>Expanding the biotechnology potential of lactobacilli through comparative genomics of 213 strains and associated genera.</title>
        <authorList>
            <person name="Sun Z."/>
            <person name="Harris H.M."/>
            <person name="McCann A."/>
            <person name="Guo C."/>
            <person name="Argimon S."/>
            <person name="Zhang W."/>
            <person name="Yang X."/>
            <person name="Jeffery I.B."/>
            <person name="Cooney J.C."/>
            <person name="Kagawa T.F."/>
            <person name="Liu W."/>
            <person name="Song Y."/>
            <person name="Salvetti E."/>
            <person name="Wrobel A."/>
            <person name="Rasinkangas P."/>
            <person name="Parkhill J."/>
            <person name="Rea M.C."/>
            <person name="O'Sullivan O."/>
            <person name="Ritari J."/>
            <person name="Douillard F.P."/>
            <person name="Paul Ross R."/>
            <person name="Yang R."/>
            <person name="Briner A.E."/>
            <person name="Felis G.E."/>
            <person name="de Vos W.M."/>
            <person name="Barrangou R."/>
            <person name="Klaenhammer T.R."/>
            <person name="Caufield P.W."/>
            <person name="Cui Y."/>
            <person name="Zhang H."/>
            <person name="O'Toole P.W."/>
        </authorList>
    </citation>
    <scope>NUCLEOTIDE SEQUENCE [LARGE SCALE GENOMIC DNA]</scope>
    <source>
        <strain evidence="4 5">DSM 19519</strain>
    </source>
</reference>
<comment type="caution">
    <text evidence="4">The sequence shown here is derived from an EMBL/GenBank/DDBJ whole genome shotgun (WGS) entry which is preliminary data.</text>
</comment>
<accession>A0A0R1MRY4</accession>
<dbReference type="InterPro" id="IPR025194">
    <property type="entry name" value="RodZ-like_C"/>
</dbReference>
<feature type="compositionally biased region" description="Low complexity" evidence="1">
    <location>
        <begin position="146"/>
        <end position="168"/>
    </location>
</feature>
<dbReference type="PANTHER" id="PTHR34475:SF1">
    <property type="entry name" value="CYTOSKELETON PROTEIN RODZ"/>
    <property type="match status" value="1"/>
</dbReference>
<dbReference type="EMBL" id="AZDX01000004">
    <property type="protein sequence ID" value="KRL07786.1"/>
    <property type="molecule type" value="Genomic_DNA"/>
</dbReference>
<dbReference type="PANTHER" id="PTHR34475">
    <property type="match status" value="1"/>
</dbReference>
<dbReference type="AlphaFoldDB" id="A0A0R1MRY4"/>
<evidence type="ECO:0000256" key="2">
    <source>
        <dbReference type="SAM" id="Phobius"/>
    </source>
</evidence>
<dbReference type="SUPFAM" id="SSF47413">
    <property type="entry name" value="lambda repressor-like DNA-binding domains"/>
    <property type="match status" value="1"/>
</dbReference>
<dbReference type="GO" id="GO:0003677">
    <property type="term" value="F:DNA binding"/>
    <property type="evidence" value="ECO:0007669"/>
    <property type="project" value="InterPro"/>
</dbReference>
<dbReference type="Pfam" id="PF13464">
    <property type="entry name" value="RodZ_C"/>
    <property type="match status" value="1"/>
</dbReference>
<keyword evidence="5" id="KW-1185">Reference proteome</keyword>
<keyword evidence="2" id="KW-1133">Transmembrane helix</keyword>
<dbReference type="RefSeq" id="WP_057868872.1">
    <property type="nucleotide sequence ID" value="NZ_AZDX01000004.1"/>
</dbReference>
<keyword evidence="2" id="KW-0812">Transmembrane</keyword>
<evidence type="ECO:0000313" key="5">
    <source>
        <dbReference type="Proteomes" id="UP000051448"/>
    </source>
</evidence>
<sequence length="312" mass="33703">MVEIGKSLQAARIEKGYTLDDLQQITKIQKRYLIAIEDERFDALPGDFYVKAFIKQYAECVDVDPEEFLSAFESQKNTTGDAVQETVKTRSEVTRENIQKSNKVSHFLGYLPTIIVVAVVVVILGSIYYVAWSNRQKDAQTQQIESSSNVSVSSQQDAKSSSTSATSSKSKKSSSESSQKSSSSKSSKKKASKKSSSSKSKKSSKSKISLASSSGSKFVYTMTNAASTNVVKVAIDGSKAWTAVSANGSQQWQGTLSSGESHEVSLPSGTTVITINLGNSGATTLTVNGKKFNYKKDNSSLTVRTLTINLEN</sequence>
<dbReference type="Proteomes" id="UP000051448">
    <property type="component" value="Unassembled WGS sequence"/>
</dbReference>
<dbReference type="InterPro" id="IPR010982">
    <property type="entry name" value="Lambda_DNA-bd_dom_sf"/>
</dbReference>
<feature type="region of interest" description="Disordered" evidence="1">
    <location>
        <begin position="142"/>
        <end position="206"/>
    </location>
</feature>
<name>A0A0R1MRY4_9LACO</name>
<protein>
    <submittedName>
        <fullName evidence="4">Transcriptional regulator</fullName>
    </submittedName>
</protein>
<proteinExistence type="predicted"/>
<feature type="compositionally biased region" description="Low complexity" evidence="1">
    <location>
        <begin position="175"/>
        <end position="185"/>
    </location>
</feature>
<dbReference type="STRING" id="1423759.FC92_GL001357"/>
<dbReference type="GeneID" id="98310646"/>
<organism evidence="4 5">
    <name type="scientific">Liquorilactobacillus hordei DSM 19519</name>
    <dbReference type="NCBI Taxonomy" id="1423759"/>
    <lineage>
        <taxon>Bacteria</taxon>
        <taxon>Bacillati</taxon>
        <taxon>Bacillota</taxon>
        <taxon>Bacilli</taxon>
        <taxon>Lactobacillales</taxon>
        <taxon>Lactobacillaceae</taxon>
        <taxon>Liquorilactobacillus</taxon>
    </lineage>
</organism>
<evidence type="ECO:0000259" key="3">
    <source>
        <dbReference type="Pfam" id="PF13464"/>
    </source>
</evidence>
<feature type="transmembrane region" description="Helical" evidence="2">
    <location>
        <begin position="107"/>
        <end position="132"/>
    </location>
</feature>
<dbReference type="InterPro" id="IPR050400">
    <property type="entry name" value="Bact_Cytoskel_RodZ"/>
</dbReference>
<dbReference type="Gene3D" id="1.10.260.40">
    <property type="entry name" value="lambda repressor-like DNA-binding domains"/>
    <property type="match status" value="1"/>
</dbReference>
<evidence type="ECO:0000256" key="1">
    <source>
        <dbReference type="SAM" id="MobiDB-lite"/>
    </source>
</evidence>
<dbReference type="PATRIC" id="fig|1423759.3.peg.1426"/>
<evidence type="ECO:0000313" key="4">
    <source>
        <dbReference type="EMBL" id="KRL07786.1"/>
    </source>
</evidence>
<gene>
    <name evidence="4" type="ORF">FC92_GL001357</name>
</gene>
<feature type="domain" description="Cytoskeleton protein RodZ-like C-terminal" evidence="3">
    <location>
        <begin position="239"/>
        <end position="299"/>
    </location>
</feature>
<dbReference type="Pfam" id="PF13413">
    <property type="entry name" value="HTH_25"/>
    <property type="match status" value="1"/>
</dbReference>